<reference evidence="2" key="1">
    <citation type="submission" date="2016-10" db="EMBL/GenBank/DDBJ databases">
        <authorList>
            <person name="Varghese N."/>
            <person name="Submissions S."/>
        </authorList>
    </citation>
    <scope>NUCLEOTIDE SEQUENCE [LARGE SCALE GENOMIC DNA]</scope>
    <source>
        <strain evidence="2">DSM 25030</strain>
    </source>
</reference>
<dbReference type="RefSeq" id="WP_139150371.1">
    <property type="nucleotide sequence ID" value="NZ_FNKI01000002.1"/>
</dbReference>
<gene>
    <name evidence="1" type="ORF">SAMN04487892_0060</name>
</gene>
<evidence type="ECO:0000313" key="1">
    <source>
        <dbReference type="EMBL" id="SDW02025.1"/>
    </source>
</evidence>
<dbReference type="PANTHER" id="PTHR43445">
    <property type="entry name" value="UDP-N-ACETYLMURAMATE--L-ALANINE LIGASE-RELATED"/>
    <property type="match status" value="1"/>
</dbReference>
<dbReference type="Proteomes" id="UP000199592">
    <property type="component" value="Unassembled WGS sequence"/>
</dbReference>
<dbReference type="PANTHER" id="PTHR43445:SF3">
    <property type="entry name" value="UDP-N-ACETYLMURAMATE--L-ALANINE LIGASE"/>
    <property type="match status" value="1"/>
</dbReference>
<dbReference type="OrthoDB" id="9804126at2"/>
<sequence length="287" mass="31868">MQIHFTGVEEKRMANLAVAMQAFGHQVSVSASEMENQVESLLDAKDLLPSELGYFSEKIHDGINAVVFGSEMTSDNAELQRAEELGVKTLSYAEFLFEQVQYKTRVVIAGSGRNTVAEMILHVLDFNDKSVDFVLDESMQLSEENDFIVLIGSDDSIAVNDSRPEFEIYHPNIALLSDMKADDATEKFQAFVDGIVKGGSITFNEEDAQVKNIVEATENPIRKFPYATPEFIVEDGIVYLDTPDGEMPLEISGNGNLGYLAGAKWICQQMGVDEEDFYDAISTFKIK</sequence>
<protein>
    <submittedName>
        <fullName evidence="1">UDP-N-acetylmuramate: L-alanyl-gamma-D-glutamyl-meso-diaminopimelate ligase</fullName>
    </submittedName>
</protein>
<organism evidence="1 2">
    <name type="scientific">Flagellimonas zhangzhouensis</name>
    <dbReference type="NCBI Taxonomy" id="1073328"/>
    <lineage>
        <taxon>Bacteria</taxon>
        <taxon>Pseudomonadati</taxon>
        <taxon>Bacteroidota</taxon>
        <taxon>Flavobacteriia</taxon>
        <taxon>Flavobacteriales</taxon>
        <taxon>Flavobacteriaceae</taxon>
        <taxon>Flagellimonas</taxon>
    </lineage>
</organism>
<dbReference type="SUPFAM" id="SSF53623">
    <property type="entry name" value="MurD-like peptide ligases, catalytic domain"/>
    <property type="match status" value="1"/>
</dbReference>
<dbReference type="GO" id="GO:0005524">
    <property type="term" value="F:ATP binding"/>
    <property type="evidence" value="ECO:0007669"/>
    <property type="project" value="InterPro"/>
</dbReference>
<accession>A0A1H2Q4J3</accession>
<dbReference type="GO" id="GO:0016874">
    <property type="term" value="F:ligase activity"/>
    <property type="evidence" value="ECO:0007669"/>
    <property type="project" value="UniProtKB-KW"/>
</dbReference>
<proteinExistence type="predicted"/>
<dbReference type="EMBL" id="FNMY01000001">
    <property type="protein sequence ID" value="SDW02025.1"/>
    <property type="molecule type" value="Genomic_DNA"/>
</dbReference>
<dbReference type="AlphaFoldDB" id="A0A1H2Q4J3"/>
<keyword evidence="1" id="KW-0436">Ligase</keyword>
<dbReference type="STRING" id="1073328.SAMN05216294_1409"/>
<evidence type="ECO:0000313" key="2">
    <source>
        <dbReference type="Proteomes" id="UP000199592"/>
    </source>
</evidence>
<dbReference type="Gene3D" id="3.40.50.720">
    <property type="entry name" value="NAD(P)-binding Rossmann-like Domain"/>
    <property type="match status" value="1"/>
</dbReference>
<dbReference type="InterPro" id="IPR036565">
    <property type="entry name" value="Mur-like_cat_sf"/>
</dbReference>
<name>A0A1H2Q4J3_9FLAO</name>
<dbReference type="InterPro" id="IPR050061">
    <property type="entry name" value="MurCDEF_pg_biosynth"/>
</dbReference>
<dbReference type="SUPFAM" id="SSF51984">
    <property type="entry name" value="MurCD N-terminal domain"/>
    <property type="match status" value="1"/>
</dbReference>
<keyword evidence="2" id="KW-1185">Reference proteome</keyword>